<dbReference type="GO" id="GO:0005506">
    <property type="term" value="F:iron ion binding"/>
    <property type="evidence" value="ECO:0007669"/>
    <property type="project" value="InterPro"/>
</dbReference>
<evidence type="ECO:0000256" key="7">
    <source>
        <dbReference type="ARBA" id="ARBA00022989"/>
    </source>
</evidence>
<sequence>MRRMVNTGGKFEIKLFVQESSSPKWIQSFKYEFFPALGWSDSLTSCRKKVKNVSQEIDAYFEQLIEEHISKNHQQDDTRKDFLDLLLQGQKEYNTSRDNIKALLMNIFVGGTDTPAITIEWAMAELIKKPDTMKKAQEEVRRVVGSKPNVQEEEHVHQTEYLRCVLKETLRLHPPISMLLPCVSYTNTKVNGYDIPANTRVHINAHAIQRDPDLWDKAEEFIPERFSTDNIDFRCQDCKFMPFGAGRRTCHGMSFSLPVVELVIANLLFHFDWKLPSDVKELDMGEVPDMNANGRLPLHLVSIICSS</sequence>
<gene>
    <name evidence="13" type="ORF">GIB67_011971</name>
</gene>
<keyword evidence="6 12" id="KW-0479">Metal-binding</keyword>
<evidence type="ECO:0000256" key="6">
    <source>
        <dbReference type="ARBA" id="ARBA00022723"/>
    </source>
</evidence>
<dbReference type="InterPro" id="IPR001128">
    <property type="entry name" value="Cyt_P450"/>
</dbReference>
<comment type="cofactor">
    <cofactor evidence="1 12">
        <name>heme</name>
        <dbReference type="ChEBI" id="CHEBI:30413"/>
    </cofactor>
</comment>
<dbReference type="InterPro" id="IPR050193">
    <property type="entry name" value="Cytochrome_P450_71"/>
</dbReference>
<dbReference type="GO" id="GO:0020037">
    <property type="term" value="F:heme binding"/>
    <property type="evidence" value="ECO:0007669"/>
    <property type="project" value="InterPro"/>
</dbReference>
<keyword evidence="9 12" id="KW-0408">Iron</keyword>
<dbReference type="OrthoDB" id="1055148at2759"/>
<dbReference type="Gene3D" id="1.10.630.10">
    <property type="entry name" value="Cytochrome P450"/>
    <property type="match status" value="1"/>
</dbReference>
<dbReference type="PRINTS" id="PR00463">
    <property type="entry name" value="EP450I"/>
</dbReference>
<evidence type="ECO:0000256" key="2">
    <source>
        <dbReference type="ARBA" id="ARBA00004167"/>
    </source>
</evidence>
<dbReference type="GO" id="GO:0016020">
    <property type="term" value="C:membrane"/>
    <property type="evidence" value="ECO:0007669"/>
    <property type="project" value="UniProtKB-SubCell"/>
</dbReference>
<feature type="binding site" description="axial binding residue" evidence="12">
    <location>
        <position position="250"/>
    </location>
    <ligand>
        <name>heme</name>
        <dbReference type="ChEBI" id="CHEBI:30413"/>
    </ligand>
    <ligandPart>
        <name>Fe</name>
        <dbReference type="ChEBI" id="CHEBI:18248"/>
    </ligandPart>
</feature>
<evidence type="ECO:0000313" key="13">
    <source>
        <dbReference type="EMBL" id="KAF6148196.1"/>
    </source>
</evidence>
<evidence type="ECO:0000313" key="14">
    <source>
        <dbReference type="Proteomes" id="UP000541444"/>
    </source>
</evidence>
<evidence type="ECO:0000256" key="8">
    <source>
        <dbReference type="ARBA" id="ARBA00023002"/>
    </source>
</evidence>
<organism evidence="13 14">
    <name type="scientific">Kingdonia uniflora</name>
    <dbReference type="NCBI Taxonomy" id="39325"/>
    <lineage>
        <taxon>Eukaryota</taxon>
        <taxon>Viridiplantae</taxon>
        <taxon>Streptophyta</taxon>
        <taxon>Embryophyta</taxon>
        <taxon>Tracheophyta</taxon>
        <taxon>Spermatophyta</taxon>
        <taxon>Magnoliopsida</taxon>
        <taxon>Ranunculales</taxon>
        <taxon>Circaeasteraceae</taxon>
        <taxon>Kingdonia</taxon>
    </lineage>
</organism>
<keyword evidence="8" id="KW-0560">Oxidoreductase</keyword>
<evidence type="ECO:0000256" key="12">
    <source>
        <dbReference type="PIRSR" id="PIRSR602401-1"/>
    </source>
</evidence>
<dbReference type="GO" id="GO:0044550">
    <property type="term" value="P:secondary metabolite biosynthetic process"/>
    <property type="evidence" value="ECO:0007669"/>
    <property type="project" value="UniProtKB-ARBA"/>
</dbReference>
<evidence type="ECO:0000256" key="11">
    <source>
        <dbReference type="ARBA" id="ARBA00023136"/>
    </source>
</evidence>
<evidence type="ECO:0000256" key="3">
    <source>
        <dbReference type="ARBA" id="ARBA00010617"/>
    </source>
</evidence>
<dbReference type="AlphaFoldDB" id="A0A7J7LZX5"/>
<evidence type="ECO:0000256" key="9">
    <source>
        <dbReference type="ARBA" id="ARBA00023004"/>
    </source>
</evidence>
<evidence type="ECO:0000256" key="5">
    <source>
        <dbReference type="ARBA" id="ARBA00022692"/>
    </source>
</evidence>
<protein>
    <recommendedName>
        <fullName evidence="15">Cytochrome P450</fullName>
    </recommendedName>
</protein>
<evidence type="ECO:0008006" key="15">
    <source>
        <dbReference type="Google" id="ProtNLM"/>
    </source>
</evidence>
<comment type="similarity">
    <text evidence="3">Belongs to the cytochrome P450 family.</text>
</comment>
<dbReference type="Proteomes" id="UP000541444">
    <property type="component" value="Unassembled WGS sequence"/>
</dbReference>
<reference evidence="13 14" key="1">
    <citation type="journal article" date="2020" name="IScience">
        <title>Genome Sequencing of the Endangered Kingdonia uniflora (Circaeasteraceae, Ranunculales) Reveals Potential Mechanisms of Evolutionary Specialization.</title>
        <authorList>
            <person name="Sun Y."/>
            <person name="Deng T."/>
            <person name="Zhang A."/>
            <person name="Moore M.J."/>
            <person name="Landis J.B."/>
            <person name="Lin N."/>
            <person name="Zhang H."/>
            <person name="Zhang X."/>
            <person name="Huang J."/>
            <person name="Zhang X."/>
            <person name="Sun H."/>
            <person name="Wang H."/>
        </authorList>
    </citation>
    <scope>NUCLEOTIDE SEQUENCE [LARGE SCALE GENOMIC DNA]</scope>
    <source>
        <strain evidence="13">TB1705</strain>
        <tissue evidence="13">Leaf</tissue>
    </source>
</reference>
<evidence type="ECO:0000256" key="1">
    <source>
        <dbReference type="ARBA" id="ARBA00001971"/>
    </source>
</evidence>
<keyword evidence="10" id="KW-0503">Monooxygenase</keyword>
<dbReference type="InterPro" id="IPR036396">
    <property type="entry name" value="Cyt_P450_sf"/>
</dbReference>
<keyword evidence="5" id="KW-0812">Transmembrane</keyword>
<keyword evidence="4 12" id="KW-0349">Heme</keyword>
<comment type="caution">
    <text evidence="13">The sequence shown here is derived from an EMBL/GenBank/DDBJ whole genome shotgun (WGS) entry which is preliminary data.</text>
</comment>
<keyword evidence="7" id="KW-1133">Transmembrane helix</keyword>
<dbReference type="PANTHER" id="PTHR47956">
    <property type="entry name" value="CYTOCHROME P450 71B11-RELATED"/>
    <property type="match status" value="1"/>
</dbReference>
<dbReference type="SUPFAM" id="SSF48264">
    <property type="entry name" value="Cytochrome P450"/>
    <property type="match status" value="1"/>
</dbReference>
<evidence type="ECO:0000256" key="10">
    <source>
        <dbReference type="ARBA" id="ARBA00023033"/>
    </source>
</evidence>
<keyword evidence="11" id="KW-0472">Membrane</keyword>
<dbReference type="GO" id="GO:0016705">
    <property type="term" value="F:oxidoreductase activity, acting on paired donors, with incorporation or reduction of molecular oxygen"/>
    <property type="evidence" value="ECO:0007669"/>
    <property type="project" value="InterPro"/>
</dbReference>
<dbReference type="InterPro" id="IPR002401">
    <property type="entry name" value="Cyt_P450_E_grp-I"/>
</dbReference>
<keyword evidence="14" id="KW-1185">Reference proteome</keyword>
<dbReference type="FunFam" id="1.10.630.10:FF:000126">
    <property type="entry name" value="Predicted protein"/>
    <property type="match status" value="1"/>
</dbReference>
<dbReference type="GO" id="GO:0004497">
    <property type="term" value="F:monooxygenase activity"/>
    <property type="evidence" value="ECO:0007669"/>
    <property type="project" value="UniProtKB-KW"/>
</dbReference>
<dbReference type="PANTHER" id="PTHR47956:SF10">
    <property type="entry name" value="CYTOCHROME P450 FAMILY 71 PROTEIN"/>
    <property type="match status" value="1"/>
</dbReference>
<dbReference type="PRINTS" id="PR00385">
    <property type="entry name" value="P450"/>
</dbReference>
<comment type="subcellular location">
    <subcellularLocation>
        <location evidence="2">Membrane</location>
        <topology evidence="2">Single-pass membrane protein</topology>
    </subcellularLocation>
</comment>
<proteinExistence type="inferred from homology"/>
<dbReference type="Pfam" id="PF00067">
    <property type="entry name" value="p450"/>
    <property type="match status" value="1"/>
</dbReference>
<dbReference type="EMBL" id="JACGCM010001854">
    <property type="protein sequence ID" value="KAF6148196.1"/>
    <property type="molecule type" value="Genomic_DNA"/>
</dbReference>
<accession>A0A7J7LZX5</accession>
<evidence type="ECO:0000256" key="4">
    <source>
        <dbReference type="ARBA" id="ARBA00022617"/>
    </source>
</evidence>
<name>A0A7J7LZX5_9MAGN</name>